<dbReference type="InterPro" id="IPR001279">
    <property type="entry name" value="Metallo-B-lactamas"/>
</dbReference>
<protein>
    <submittedName>
        <fullName evidence="2">Metal-dependent hydrolase of the beta-lactamase superfamily II</fullName>
    </submittedName>
</protein>
<gene>
    <name evidence="2" type="ORF">AArcS_2600</name>
</gene>
<dbReference type="GO" id="GO:0016787">
    <property type="term" value="F:hydrolase activity"/>
    <property type="evidence" value="ECO:0007669"/>
    <property type="project" value="UniProtKB-KW"/>
</dbReference>
<reference evidence="2" key="1">
    <citation type="submission" date="2020-11" db="EMBL/GenBank/DDBJ databases">
        <title>Carbohydrate-dependent, anaerobic sulfur respiration: A novel catabolism in halophilic archaea.</title>
        <authorList>
            <person name="Sorokin D.Y."/>
            <person name="Messina E."/>
            <person name="Smedile F."/>
            <person name="La Cono V."/>
            <person name="Hallsworth J.E."/>
            <person name="Yakimov M.M."/>
        </authorList>
    </citation>
    <scope>NUCLEOTIDE SEQUENCE</scope>
    <source>
        <strain evidence="2">AArc-S</strain>
    </source>
</reference>
<keyword evidence="3" id="KW-1185">Reference proteome</keyword>
<evidence type="ECO:0000313" key="3">
    <source>
        <dbReference type="Proteomes" id="UP000663586"/>
    </source>
</evidence>
<dbReference type="Gene3D" id="1.10.10.10">
    <property type="entry name" value="Winged helix-like DNA-binding domain superfamily/Winged helix DNA-binding domain"/>
    <property type="match status" value="1"/>
</dbReference>
<dbReference type="GeneID" id="70685982"/>
<dbReference type="InterPro" id="IPR041516">
    <property type="entry name" value="LACTB2_WH"/>
</dbReference>
<accession>A0A897N0B1</accession>
<organism evidence="2 3">
    <name type="scientific">Natranaeroarchaeum sulfidigenes</name>
    <dbReference type="NCBI Taxonomy" id="2784880"/>
    <lineage>
        <taxon>Archaea</taxon>
        <taxon>Methanobacteriati</taxon>
        <taxon>Methanobacteriota</taxon>
        <taxon>Stenosarchaea group</taxon>
        <taxon>Halobacteria</taxon>
        <taxon>Halobacteriales</taxon>
        <taxon>Natronoarchaeaceae</taxon>
        <taxon>Natranaeroarchaeum</taxon>
    </lineage>
</organism>
<sequence>MSHVRRVPIDLDAHVPTGSTNAYVVGDDDGILVDPARRTDALDEAVENCTPSKLLVTHTHPDHVGAVADYAVEYDLTVLARAGYEHRFERATGIAPEETVRDGRLIDAGTHTLRAIATPGHAPDHLALDVLGGSEMLVGDLAVADGSVFVGGEDGDMRGYLTALRRLLARNPDRLYPGHGPVIEEPDETLSRLIAHRIDRERRIERAVQKGASTPEEIVEQVYEKSLDGVRGLAQKTVIAHLDKLAVEDRVVWSNGAARPR</sequence>
<dbReference type="Pfam" id="PF00753">
    <property type="entry name" value="Lactamase_B"/>
    <property type="match status" value="1"/>
</dbReference>
<evidence type="ECO:0000313" key="2">
    <source>
        <dbReference type="EMBL" id="QSG03796.1"/>
    </source>
</evidence>
<dbReference type="RefSeq" id="WP_238477839.1">
    <property type="nucleotide sequence ID" value="NZ_CP064786.1"/>
</dbReference>
<dbReference type="Proteomes" id="UP000663586">
    <property type="component" value="Chromosome"/>
</dbReference>
<dbReference type="Pfam" id="PF17778">
    <property type="entry name" value="WHD_BLACT"/>
    <property type="match status" value="1"/>
</dbReference>
<evidence type="ECO:0000259" key="1">
    <source>
        <dbReference type="SMART" id="SM00849"/>
    </source>
</evidence>
<dbReference type="Gene3D" id="3.60.15.10">
    <property type="entry name" value="Ribonuclease Z/Hydroxyacylglutathione hydrolase-like"/>
    <property type="match status" value="1"/>
</dbReference>
<dbReference type="EMBL" id="CP064786">
    <property type="protein sequence ID" value="QSG03796.1"/>
    <property type="molecule type" value="Genomic_DNA"/>
</dbReference>
<dbReference type="InterPro" id="IPR050662">
    <property type="entry name" value="Sec-metab_biosynth-thioest"/>
</dbReference>
<dbReference type="InterPro" id="IPR036388">
    <property type="entry name" value="WH-like_DNA-bd_sf"/>
</dbReference>
<dbReference type="PANTHER" id="PTHR23131">
    <property type="entry name" value="ENDORIBONUCLEASE LACTB2"/>
    <property type="match status" value="1"/>
</dbReference>
<name>A0A897N0B1_9EURY</name>
<dbReference type="KEGG" id="hara:AArcS_2600"/>
<dbReference type="InterPro" id="IPR036866">
    <property type="entry name" value="RibonucZ/Hydroxyglut_hydro"/>
</dbReference>
<proteinExistence type="predicted"/>
<keyword evidence="2" id="KW-0378">Hydrolase</keyword>
<dbReference type="AlphaFoldDB" id="A0A897N0B1"/>
<dbReference type="SMART" id="SM00849">
    <property type="entry name" value="Lactamase_B"/>
    <property type="match status" value="1"/>
</dbReference>
<feature type="domain" description="Metallo-beta-lactamase" evidence="1">
    <location>
        <begin position="19"/>
        <end position="179"/>
    </location>
</feature>
<dbReference type="SUPFAM" id="SSF56281">
    <property type="entry name" value="Metallo-hydrolase/oxidoreductase"/>
    <property type="match status" value="1"/>
</dbReference>
<dbReference type="PANTHER" id="PTHR23131:SF0">
    <property type="entry name" value="ENDORIBONUCLEASE LACTB2"/>
    <property type="match status" value="1"/>
</dbReference>